<sequence>MLKNILKAIAADGITLTLYTKAGSARLNIDVDDNGTVNTELRMRPAQTITEAQPA</sequence>
<dbReference type="GeneID" id="29060963"/>
<dbReference type="KEGG" id="vg:29060963"/>
<evidence type="ECO:0000313" key="2">
    <source>
        <dbReference type="Proteomes" id="UP000203815"/>
    </source>
</evidence>
<name>A0A1C9EGW0_9CAUD</name>
<gene>
    <name evidence="1" type="ORF">SEA_GENGAR_68</name>
</gene>
<evidence type="ECO:0000313" key="1">
    <source>
        <dbReference type="EMBL" id="AON96723.1"/>
    </source>
</evidence>
<protein>
    <submittedName>
        <fullName evidence="1">Uncharacterized protein</fullName>
    </submittedName>
</protein>
<dbReference type="EMBL" id="KX636165">
    <property type="protein sequence ID" value="AON96723.1"/>
    <property type="molecule type" value="Genomic_DNA"/>
</dbReference>
<proteinExistence type="predicted"/>
<reference evidence="1 2" key="1">
    <citation type="submission" date="2016-07" db="EMBL/GenBank/DDBJ databases">
        <authorList>
            <person name="Ahrens W.T."/>
            <person name="Alaniz S.M."/>
            <person name="Alfonso A.J."/>
            <person name="Andrade A.E."/>
            <person name="Blake C.D."/>
            <person name="Denney K.A."/>
            <person name="Edwards N.C."/>
            <person name="Flores L.M."/>
            <person name="Frontera C.D."/>
            <person name="Frontera J.K."/>
            <person name="Goins A.N."/>
            <person name="Harris C.E."/>
            <person name="Hinojosa K.L."/>
            <person name="Long R.M."/>
            <person name="Lopez J.C."/>
            <person name="Miller C.B."/>
            <person name="Mojica J.C."/>
            <person name="Morales C.A."/>
            <person name="Pena M.C."/>
            <person name="Quezada B.E."/>
            <person name="Rincon P.M."/>
            <person name="Robertson S."/>
            <person name="Soto A.J."/>
            <person name="Vasquez A.D."/>
            <person name="Villegas D.K."/>
            <person name="Vulgamore J.L."/>
            <person name="Robertson M."/>
            <person name="Hatherill J.R."/>
            <person name="Dovalina S.A."/>
            <person name="Zhang D."/>
            <person name="Delesalle V.A."/>
            <person name="Garlena R.A."/>
            <person name="Russell D.A."/>
            <person name="Pope W.H."/>
            <person name="Jacobs-Sera D."/>
            <person name="Hendrix R.W."/>
            <person name="Hatfull G.F."/>
        </authorList>
    </citation>
    <scope>NUCLEOTIDE SEQUENCE [LARGE SCALE GENOMIC DNA]</scope>
</reference>
<keyword evidence="2" id="KW-1185">Reference proteome</keyword>
<accession>A0A1C9EGW0</accession>
<dbReference type="RefSeq" id="YP_009282313.1">
    <property type="nucleotide sequence ID" value="NC_031035.1"/>
</dbReference>
<organism evidence="1 2">
    <name type="scientific">Mycobacterium phage Gengar</name>
    <dbReference type="NCBI Taxonomy" id="1891963"/>
    <lineage>
        <taxon>Viruses</taxon>
        <taxon>Duplodnaviria</taxon>
        <taxon>Heunggongvirae</taxon>
        <taxon>Uroviricota</taxon>
        <taxon>Caudoviricetes</taxon>
        <taxon>Weiservirinae</taxon>
        <taxon>Kratiovirus</taxon>
        <taxon>Kratiovirus gengar</taxon>
    </lineage>
</organism>
<dbReference type="Proteomes" id="UP000203815">
    <property type="component" value="Segment"/>
</dbReference>